<keyword evidence="2" id="KW-1185">Reference proteome</keyword>
<feature type="non-terminal residue" evidence="1">
    <location>
        <position position="56"/>
    </location>
</feature>
<evidence type="ECO:0008006" key="3">
    <source>
        <dbReference type="Google" id="ProtNLM"/>
    </source>
</evidence>
<sequence>SLLFQLRTGHAPLNKHLHCIAKVPNPACQHCYLREETVRHFLIVYHPYARQCHKLQ</sequence>
<protein>
    <recommendedName>
        <fullName evidence="3">Reverse transcriptase zinc-binding domain-containing protein</fullName>
    </recommendedName>
</protein>
<dbReference type="InParanoid" id="A0A1B7MJX3"/>
<feature type="non-terminal residue" evidence="1">
    <location>
        <position position="1"/>
    </location>
</feature>
<dbReference type="EMBL" id="KV448884">
    <property type="protein sequence ID" value="OAX32906.1"/>
    <property type="molecule type" value="Genomic_DNA"/>
</dbReference>
<dbReference type="OrthoDB" id="3267074at2759"/>
<evidence type="ECO:0000313" key="2">
    <source>
        <dbReference type="Proteomes" id="UP000092154"/>
    </source>
</evidence>
<name>A0A1B7MJX3_9AGAM</name>
<accession>A0A1B7MJX3</accession>
<dbReference type="Proteomes" id="UP000092154">
    <property type="component" value="Unassembled WGS sequence"/>
</dbReference>
<dbReference type="AlphaFoldDB" id="A0A1B7MJX3"/>
<organism evidence="1 2">
    <name type="scientific">Rhizopogon vinicolor AM-OR11-026</name>
    <dbReference type="NCBI Taxonomy" id="1314800"/>
    <lineage>
        <taxon>Eukaryota</taxon>
        <taxon>Fungi</taxon>
        <taxon>Dikarya</taxon>
        <taxon>Basidiomycota</taxon>
        <taxon>Agaricomycotina</taxon>
        <taxon>Agaricomycetes</taxon>
        <taxon>Agaricomycetidae</taxon>
        <taxon>Boletales</taxon>
        <taxon>Suillineae</taxon>
        <taxon>Rhizopogonaceae</taxon>
        <taxon>Rhizopogon</taxon>
    </lineage>
</organism>
<reference evidence="1 2" key="1">
    <citation type="submission" date="2016-06" db="EMBL/GenBank/DDBJ databases">
        <title>Comparative genomics of the ectomycorrhizal sister species Rhizopogon vinicolor and Rhizopogon vesiculosus (Basidiomycota: Boletales) reveals a divergence of the mating type B locus.</title>
        <authorList>
            <consortium name="DOE Joint Genome Institute"/>
            <person name="Mujic A.B."/>
            <person name="Kuo A."/>
            <person name="Tritt A."/>
            <person name="Lipzen A."/>
            <person name="Chen C."/>
            <person name="Johnson J."/>
            <person name="Sharma A."/>
            <person name="Barry K."/>
            <person name="Grigoriev I.V."/>
            <person name="Spatafora J.W."/>
        </authorList>
    </citation>
    <scope>NUCLEOTIDE SEQUENCE [LARGE SCALE GENOMIC DNA]</scope>
    <source>
        <strain evidence="1 2">AM-OR11-026</strain>
    </source>
</reference>
<gene>
    <name evidence="1" type="ORF">K503DRAFT_651940</name>
</gene>
<proteinExistence type="predicted"/>
<evidence type="ECO:0000313" key="1">
    <source>
        <dbReference type="EMBL" id="OAX32906.1"/>
    </source>
</evidence>